<evidence type="ECO:0000259" key="1">
    <source>
        <dbReference type="PROSITE" id="PS50988"/>
    </source>
</evidence>
<dbReference type="PANTHER" id="PTHR14202">
    <property type="entry name" value="60 KDA RIBONUCLEOPROTEIN SSA/RO"/>
    <property type="match status" value="1"/>
</dbReference>
<proteinExistence type="predicted"/>
<dbReference type="InterPro" id="IPR056800">
    <property type="entry name" value="vWA_Ro60"/>
</dbReference>
<reference evidence="2" key="1">
    <citation type="submission" date="2021-04" db="EMBL/GenBank/DDBJ databases">
        <authorList>
            <person name="Tunstrom K."/>
        </authorList>
    </citation>
    <scope>NUCLEOTIDE SEQUENCE</scope>
</reference>
<sequence>MKILLESNRKVPSYQNNFYKAVKLKQKCRKTDEVSAIFECLGLDGPNQVDKLQAINEAFVNGTNDLEVVNIILKAYKDGWCTRFETIAFALTKCLLLGTPVVKEATYKAAAEICNTPEEMMLFNKFTRLFQTGNGRGWCKNVREWYTKKDPMDLAKEMTRVRSRHGRSHKTLLRKSHVKIAENDHARDAVIKYALFGLKRAKQLLDNTDGTQAIFDYIQKVEDLRHCEDPVAAATMAEHNGFTIDHVPGHLLTSQEVWNAVLPQFSLEDLLSNIQRIHNMGFLTSDSTTTAILISLLSNDDYIKTSKVTPIAVYITLCNYQKKTRPLKYEKAKVALEKLQRRRLRQIFDSKTGLWEWTVTRRHPKEVKHWGIDQPPNQAVVGALHKLIDLTWLLTPPTNVRYLITLDMRHHMFKGRHFCKNFALPRKGKKTATKTTPGGGGDADTEKQESKRHLFAECFFNKHVTPGHAAIILALQLLKREDNAKLAVFTETGVELVTIERNFTSISEAEFILRKANLGRVQLDAPIEWAHKNNQKFDVFINMVDRTTRYMELELNARGGRGPGGRYGPPPAPGKELPDHCPVRALQRYRKAHVANAKLIVMSLASHRVDTTDGSHEGVLDIVGIDEHVPRVMDAFALGQFE</sequence>
<dbReference type="GO" id="GO:0003723">
    <property type="term" value="F:RNA binding"/>
    <property type="evidence" value="ECO:0007669"/>
    <property type="project" value="InterPro"/>
</dbReference>
<protein>
    <submittedName>
        <fullName evidence="2">(apollo) hypothetical protein</fullName>
    </submittedName>
</protein>
<dbReference type="AlphaFoldDB" id="A0A8S3XXS0"/>
<dbReference type="GO" id="GO:1990904">
    <property type="term" value="C:ribonucleoprotein complex"/>
    <property type="evidence" value="ECO:0007669"/>
    <property type="project" value="TreeGrafter"/>
</dbReference>
<dbReference type="InterPro" id="IPR008858">
    <property type="entry name" value="TROVE_dom"/>
</dbReference>
<name>A0A8S3XXS0_PARAO</name>
<accession>A0A8S3XXS0</accession>
<organism evidence="2 3">
    <name type="scientific">Parnassius apollo</name>
    <name type="common">Apollo butterfly</name>
    <name type="synonym">Papilio apollo</name>
    <dbReference type="NCBI Taxonomy" id="110799"/>
    <lineage>
        <taxon>Eukaryota</taxon>
        <taxon>Metazoa</taxon>
        <taxon>Ecdysozoa</taxon>
        <taxon>Arthropoda</taxon>
        <taxon>Hexapoda</taxon>
        <taxon>Insecta</taxon>
        <taxon>Pterygota</taxon>
        <taxon>Neoptera</taxon>
        <taxon>Endopterygota</taxon>
        <taxon>Lepidoptera</taxon>
        <taxon>Glossata</taxon>
        <taxon>Ditrysia</taxon>
        <taxon>Papilionoidea</taxon>
        <taxon>Papilionidae</taxon>
        <taxon>Parnassiinae</taxon>
        <taxon>Parnassini</taxon>
        <taxon>Parnassius</taxon>
        <taxon>Parnassius</taxon>
    </lineage>
</organism>
<dbReference type="InterPro" id="IPR040322">
    <property type="entry name" value="TROVE2"/>
</dbReference>
<feature type="domain" description="TROVE" evidence="1">
    <location>
        <begin position="11"/>
        <end position="400"/>
    </location>
</feature>
<evidence type="ECO:0000313" key="2">
    <source>
        <dbReference type="EMBL" id="CAG5041862.1"/>
    </source>
</evidence>
<dbReference type="PANTHER" id="PTHR14202:SF0">
    <property type="entry name" value="RNA-BINDING PROTEIN RO60"/>
    <property type="match status" value="1"/>
</dbReference>
<dbReference type="Pfam" id="PF25045">
    <property type="entry name" value="vWA_Ro60"/>
    <property type="match status" value="2"/>
</dbReference>
<comment type="caution">
    <text evidence="2">The sequence shown here is derived from an EMBL/GenBank/DDBJ whole genome shotgun (WGS) entry which is preliminary data.</text>
</comment>
<dbReference type="Proteomes" id="UP000691718">
    <property type="component" value="Unassembled WGS sequence"/>
</dbReference>
<dbReference type="PROSITE" id="PS50988">
    <property type="entry name" value="TROVE"/>
    <property type="match status" value="1"/>
</dbReference>
<gene>
    <name evidence="2" type="ORF">PAPOLLO_LOCUS22271</name>
</gene>
<dbReference type="EMBL" id="CAJQZP010001367">
    <property type="protein sequence ID" value="CAG5041862.1"/>
    <property type="molecule type" value="Genomic_DNA"/>
</dbReference>
<keyword evidence="3" id="KW-1185">Reference proteome</keyword>
<dbReference type="OrthoDB" id="6098064at2759"/>
<evidence type="ECO:0000313" key="3">
    <source>
        <dbReference type="Proteomes" id="UP000691718"/>
    </source>
</evidence>